<dbReference type="PANTHER" id="PTHR47515:SF2">
    <property type="entry name" value="INTEGRASE CORE DOMAIN PROTEIN"/>
    <property type="match status" value="1"/>
</dbReference>
<dbReference type="InterPro" id="IPR012337">
    <property type="entry name" value="RNaseH-like_sf"/>
</dbReference>
<keyword evidence="3" id="KW-1185">Reference proteome</keyword>
<dbReference type="NCBIfam" id="NF033516">
    <property type="entry name" value="transpos_IS3"/>
    <property type="match status" value="1"/>
</dbReference>
<dbReference type="OrthoDB" id="9774685at2"/>
<dbReference type="PANTHER" id="PTHR47515">
    <property type="entry name" value="LOW CALCIUM RESPONSE LOCUS PROTEIN T"/>
    <property type="match status" value="1"/>
</dbReference>
<feature type="non-terminal residue" evidence="2">
    <location>
        <position position="1"/>
    </location>
</feature>
<proteinExistence type="predicted"/>
<comment type="caution">
    <text evidence="2">The sequence shown here is derived from an EMBL/GenBank/DDBJ whole genome shotgun (WGS) entry which is preliminary data.</text>
</comment>
<dbReference type="Pfam" id="PF13683">
    <property type="entry name" value="rve_3"/>
    <property type="match status" value="1"/>
</dbReference>
<sequence length="270" mass="32254">DRKPMAQHAVTFKGVSVRQACQIFAISECCYRYKPVLHRENLQISDWLIRITDSQKNRGFGLCYLYLRNVKGFRWNHKRIYRIYRELSLNMRIKPKKRLKREKPEPLVVPESRNISWSMDFMHDQLSDGRSVRLLNVIDDFNREALAIEVDFSLPAIRVITTLEQIIEWKGKPVSIRCDNGPEYAGNTLMTWAKQQDIRLNFIQPGKPQQNAYIERYNRTVRYDWLGQHLFSSLHELQEYATKWQYFYNHQRPNMALNGFTPMQHIQRMA</sequence>
<organism evidence="2 3">
    <name type="scientific">Tatumella ptyseos ATCC 33301</name>
    <dbReference type="NCBI Taxonomy" id="1005995"/>
    <lineage>
        <taxon>Bacteria</taxon>
        <taxon>Pseudomonadati</taxon>
        <taxon>Pseudomonadota</taxon>
        <taxon>Gammaproteobacteria</taxon>
        <taxon>Enterobacterales</taxon>
        <taxon>Erwiniaceae</taxon>
        <taxon>Tatumella</taxon>
    </lineage>
</organism>
<feature type="domain" description="Integrase catalytic" evidence="1">
    <location>
        <begin position="102"/>
        <end position="270"/>
    </location>
</feature>
<evidence type="ECO:0000313" key="3">
    <source>
        <dbReference type="Proteomes" id="UP000028602"/>
    </source>
</evidence>
<gene>
    <name evidence="2" type="ORF">GTPT_1435</name>
</gene>
<dbReference type="AlphaFoldDB" id="A0A085JI99"/>
<dbReference type="PROSITE" id="PS50994">
    <property type="entry name" value="INTEGRASE"/>
    <property type="match status" value="1"/>
</dbReference>
<evidence type="ECO:0000259" key="1">
    <source>
        <dbReference type="PROSITE" id="PS50994"/>
    </source>
</evidence>
<name>A0A085JI99_9GAMM</name>
<accession>A0A085JI99</accession>
<dbReference type="InterPro" id="IPR036397">
    <property type="entry name" value="RNaseH_sf"/>
</dbReference>
<dbReference type="GO" id="GO:0015074">
    <property type="term" value="P:DNA integration"/>
    <property type="evidence" value="ECO:0007669"/>
    <property type="project" value="InterPro"/>
</dbReference>
<dbReference type="eggNOG" id="COG2801">
    <property type="taxonomic scope" value="Bacteria"/>
</dbReference>
<dbReference type="InterPro" id="IPR001584">
    <property type="entry name" value="Integrase_cat-core"/>
</dbReference>
<dbReference type="RefSeq" id="WP_081858821.1">
    <property type="nucleotide sequence ID" value="NZ_JMPR01000026.1"/>
</dbReference>
<dbReference type="EMBL" id="JMPR01000026">
    <property type="protein sequence ID" value="KFD20195.1"/>
    <property type="molecule type" value="Genomic_DNA"/>
</dbReference>
<dbReference type="Proteomes" id="UP000028602">
    <property type="component" value="Unassembled WGS sequence"/>
</dbReference>
<reference evidence="2 3" key="1">
    <citation type="submission" date="2014-05" db="EMBL/GenBank/DDBJ databases">
        <title>ATOL: Assembling a taxonomically balanced genome-scale reconstruction of the evolutionary history of the Enterobacteriaceae.</title>
        <authorList>
            <person name="Plunkett G.III."/>
            <person name="Neeno-Eckwall E.C."/>
            <person name="Glasner J.D."/>
            <person name="Perna N.T."/>
        </authorList>
    </citation>
    <scope>NUCLEOTIDE SEQUENCE [LARGE SCALE GENOMIC DNA]</scope>
    <source>
        <strain evidence="2 3">ATCC 33301</strain>
    </source>
</reference>
<evidence type="ECO:0000313" key="2">
    <source>
        <dbReference type="EMBL" id="KFD20195.1"/>
    </source>
</evidence>
<dbReference type="SUPFAM" id="SSF53098">
    <property type="entry name" value="Ribonuclease H-like"/>
    <property type="match status" value="1"/>
</dbReference>
<protein>
    <submittedName>
        <fullName evidence="2">Transposase</fullName>
    </submittedName>
</protein>
<dbReference type="Gene3D" id="3.30.420.10">
    <property type="entry name" value="Ribonuclease H-like superfamily/Ribonuclease H"/>
    <property type="match status" value="1"/>
</dbReference>
<dbReference type="GO" id="GO:0003676">
    <property type="term" value="F:nucleic acid binding"/>
    <property type="evidence" value="ECO:0007669"/>
    <property type="project" value="InterPro"/>
</dbReference>
<dbReference type="InterPro" id="IPR048020">
    <property type="entry name" value="Transpos_IS3"/>
</dbReference>